<accession>A0A926DXM0</accession>
<evidence type="ECO:0000256" key="2">
    <source>
        <dbReference type="ARBA" id="ARBA00023172"/>
    </source>
</evidence>
<dbReference type="RefSeq" id="WP_249290189.1">
    <property type="nucleotide sequence ID" value="NZ_JACRSQ010000045.1"/>
</dbReference>
<name>A0A926DXM0_9FIRM</name>
<dbReference type="InterPro" id="IPR006119">
    <property type="entry name" value="Resolv_N"/>
</dbReference>
<organism evidence="5 6">
    <name type="scientific">Bianquea renquensis</name>
    <dbReference type="NCBI Taxonomy" id="2763661"/>
    <lineage>
        <taxon>Bacteria</taxon>
        <taxon>Bacillati</taxon>
        <taxon>Bacillota</taxon>
        <taxon>Clostridia</taxon>
        <taxon>Eubacteriales</taxon>
        <taxon>Bianqueaceae</taxon>
        <taxon>Bianquea</taxon>
    </lineage>
</organism>
<dbReference type="SMART" id="SM00857">
    <property type="entry name" value="Resolvase"/>
    <property type="match status" value="1"/>
</dbReference>
<evidence type="ECO:0000313" key="5">
    <source>
        <dbReference type="EMBL" id="MBC8545085.1"/>
    </source>
</evidence>
<dbReference type="PANTHER" id="PTHR30461">
    <property type="entry name" value="DNA-INVERTASE FROM LAMBDOID PROPHAGE"/>
    <property type="match status" value="1"/>
</dbReference>
<evidence type="ECO:0000313" key="6">
    <source>
        <dbReference type="Proteomes" id="UP000657006"/>
    </source>
</evidence>
<dbReference type="InterPro" id="IPR036162">
    <property type="entry name" value="Resolvase-like_N_sf"/>
</dbReference>
<evidence type="ECO:0000256" key="3">
    <source>
        <dbReference type="SAM" id="MobiDB-lite"/>
    </source>
</evidence>
<sequence>MMRLSTLPTPPPYRPFPQDGSAKGSRVYLYCRVAHNDGFSLKLQKEELLQFAKQAGFEIVGISAEYAGGRTLDRGGLNEVSQAICSGKADVVLVKSTSRIARDMPQFQEYIRFLDENGAMLCCMQEQLVFGGRYRHAEN</sequence>
<dbReference type="EMBL" id="JACRSQ010000045">
    <property type="protein sequence ID" value="MBC8545085.1"/>
    <property type="molecule type" value="Genomic_DNA"/>
</dbReference>
<dbReference type="AlphaFoldDB" id="A0A926DXM0"/>
<dbReference type="PANTHER" id="PTHR30461:SF2">
    <property type="entry name" value="SERINE RECOMBINASE PINE-RELATED"/>
    <property type="match status" value="1"/>
</dbReference>
<dbReference type="Proteomes" id="UP000657006">
    <property type="component" value="Unassembled WGS sequence"/>
</dbReference>
<protein>
    <submittedName>
        <fullName evidence="5">Recombinase family protein</fullName>
    </submittedName>
</protein>
<dbReference type="Gene3D" id="3.40.50.1390">
    <property type="entry name" value="Resolvase, N-terminal catalytic domain"/>
    <property type="match status" value="1"/>
</dbReference>
<dbReference type="InterPro" id="IPR050639">
    <property type="entry name" value="SSR_resolvase"/>
</dbReference>
<evidence type="ECO:0000259" key="4">
    <source>
        <dbReference type="SMART" id="SM00857"/>
    </source>
</evidence>
<reference evidence="5" key="1">
    <citation type="submission" date="2020-08" db="EMBL/GenBank/DDBJ databases">
        <title>Genome public.</title>
        <authorList>
            <person name="Liu C."/>
            <person name="Sun Q."/>
        </authorList>
    </citation>
    <scope>NUCLEOTIDE SEQUENCE</scope>
    <source>
        <strain evidence="5">NSJ-32</strain>
    </source>
</reference>
<keyword evidence="6" id="KW-1185">Reference proteome</keyword>
<keyword evidence="1" id="KW-0238">DNA-binding</keyword>
<proteinExistence type="predicted"/>
<dbReference type="GO" id="GO:0000150">
    <property type="term" value="F:DNA strand exchange activity"/>
    <property type="evidence" value="ECO:0007669"/>
    <property type="project" value="InterPro"/>
</dbReference>
<evidence type="ECO:0000256" key="1">
    <source>
        <dbReference type="ARBA" id="ARBA00023125"/>
    </source>
</evidence>
<dbReference type="GO" id="GO:0003677">
    <property type="term" value="F:DNA binding"/>
    <property type="evidence" value="ECO:0007669"/>
    <property type="project" value="UniProtKB-KW"/>
</dbReference>
<gene>
    <name evidence="5" type="ORF">H8730_16210</name>
</gene>
<keyword evidence="2" id="KW-0233">DNA recombination</keyword>
<feature type="domain" description="Resolvase/invertase-type recombinase catalytic" evidence="4">
    <location>
        <begin position="27"/>
        <end position="134"/>
    </location>
</feature>
<comment type="caution">
    <text evidence="5">The sequence shown here is derived from an EMBL/GenBank/DDBJ whole genome shotgun (WGS) entry which is preliminary data.</text>
</comment>
<dbReference type="CDD" id="cd00338">
    <property type="entry name" value="Ser_Recombinase"/>
    <property type="match status" value="1"/>
</dbReference>
<dbReference type="SUPFAM" id="SSF53041">
    <property type="entry name" value="Resolvase-like"/>
    <property type="match status" value="1"/>
</dbReference>
<dbReference type="Pfam" id="PF00239">
    <property type="entry name" value="Resolvase"/>
    <property type="match status" value="1"/>
</dbReference>
<feature type="region of interest" description="Disordered" evidence="3">
    <location>
        <begin position="1"/>
        <end position="22"/>
    </location>
</feature>